<dbReference type="AlphaFoldDB" id="A0A0T5XAH0"/>
<dbReference type="Proteomes" id="UP000005273">
    <property type="component" value="Unassembled WGS sequence"/>
</dbReference>
<evidence type="ECO:0000313" key="1">
    <source>
        <dbReference type="EMBL" id="KRT35318.1"/>
    </source>
</evidence>
<organism evidence="1 2">
    <name type="scientific">Acetomicrobium hydrogeniformans ATCC BAA-1850</name>
    <dbReference type="NCBI Taxonomy" id="592015"/>
    <lineage>
        <taxon>Bacteria</taxon>
        <taxon>Thermotogati</taxon>
        <taxon>Synergistota</taxon>
        <taxon>Synergistia</taxon>
        <taxon>Synergistales</taxon>
        <taxon>Acetomicrobiaceae</taxon>
        <taxon>Acetomicrobium</taxon>
    </lineage>
</organism>
<dbReference type="OrthoDB" id="4240at2"/>
<protein>
    <submittedName>
        <fullName evidence="1">Uncharacterized protein</fullName>
    </submittedName>
</protein>
<gene>
    <name evidence="1" type="ORF">HMPREF1705_04590</name>
</gene>
<dbReference type="STRING" id="592015.HMPREF1705_04590"/>
<dbReference type="EMBL" id="ACJX03000001">
    <property type="protein sequence ID" value="KRT35318.1"/>
    <property type="molecule type" value="Genomic_DNA"/>
</dbReference>
<comment type="caution">
    <text evidence="1">The sequence shown here is derived from an EMBL/GenBank/DDBJ whole genome shotgun (WGS) entry which is preliminary data.</text>
</comment>
<evidence type="ECO:0000313" key="2">
    <source>
        <dbReference type="Proteomes" id="UP000005273"/>
    </source>
</evidence>
<proteinExistence type="predicted"/>
<keyword evidence="2" id="KW-1185">Reference proteome</keyword>
<dbReference type="eggNOG" id="ENOG50334A0">
    <property type="taxonomic scope" value="Bacteria"/>
</dbReference>
<name>A0A0T5XAH0_9BACT</name>
<reference evidence="2" key="1">
    <citation type="submission" date="2012-09" db="EMBL/GenBank/DDBJ databases">
        <authorList>
            <person name="Weinstock G."/>
            <person name="Sodergren E."/>
            <person name="Clifton S."/>
            <person name="Fulton L."/>
            <person name="Fulton B."/>
            <person name="Courtney L."/>
            <person name="Fronick C."/>
            <person name="Harrison M."/>
            <person name="Strong C."/>
            <person name="Farmer C."/>
            <person name="Delehaunty K."/>
            <person name="Markovic C."/>
            <person name="Hall O."/>
            <person name="Minx P."/>
            <person name="Tomlinson C."/>
            <person name="Mitreva M."/>
            <person name="Nelson J."/>
            <person name="Hou S."/>
            <person name="Wollam A."/>
            <person name="Pepin K.H."/>
            <person name="Johnson M."/>
            <person name="Bhonagiri V."/>
            <person name="Nash W.E."/>
            <person name="Suruliraj S."/>
            <person name="Warren W."/>
            <person name="Chinwalla A."/>
            <person name="Mardis E.R."/>
            <person name="Wilson R.K."/>
        </authorList>
    </citation>
    <scope>NUCLEOTIDE SEQUENCE [LARGE SCALE GENOMIC DNA]</scope>
    <source>
        <strain evidence="2">OS1</strain>
    </source>
</reference>
<sequence>MKKSHLFNLIKKLTFIAVVIILIFPSYLTKISNAEEIEDLFVIYGEKERGEAQGLILQKNLLEKAPKNMSQYDMWHSLFEEDVTEEEKAALALKLIDEIYPQGNPAKWDEIGGLWIPQLVPKPLAAFDALYVAVGSLLSLNNEGAAWLARSLLLQLYESRGARIYGIRTAPIEVVDIIEKLKVRAPLPPIGGWPNPKVLGRLPYARKIYGYISVDTALVHEMTFLDSLGRPRGGSGVYAWDRARGRIYNVKGGRNEDEIWPNF</sequence>
<dbReference type="RefSeq" id="WP_009202046.1">
    <property type="nucleotide sequence ID" value="NZ_ACJX03000001.1"/>
</dbReference>
<accession>A0A0T5XAH0</accession>